<accession>A0A9W7DMX7</accession>
<comment type="caution">
    <text evidence="1">The sequence shown here is derived from an EMBL/GenBank/DDBJ whole genome shotgun (WGS) entry which is preliminary data.</text>
</comment>
<evidence type="ECO:0000313" key="1">
    <source>
        <dbReference type="EMBL" id="GMG47580.1"/>
    </source>
</evidence>
<organism evidence="1 2">
    <name type="scientific">Ambrosiozyma monospora</name>
    <name type="common">Yeast</name>
    <name type="synonym">Endomycopsis monosporus</name>
    <dbReference type="NCBI Taxonomy" id="43982"/>
    <lineage>
        <taxon>Eukaryota</taxon>
        <taxon>Fungi</taxon>
        <taxon>Dikarya</taxon>
        <taxon>Ascomycota</taxon>
        <taxon>Saccharomycotina</taxon>
        <taxon>Pichiomycetes</taxon>
        <taxon>Pichiales</taxon>
        <taxon>Pichiaceae</taxon>
        <taxon>Ambrosiozyma</taxon>
    </lineage>
</organism>
<evidence type="ECO:0000313" key="2">
    <source>
        <dbReference type="Proteomes" id="UP001165063"/>
    </source>
</evidence>
<dbReference type="AlphaFoldDB" id="A0A9W7DMX7"/>
<sequence>MSFGSAFLAAVDEIKNPFTSFVGHFKRPFINTNTETRSPSKPSLRPIATGFIPPAGRLRKQSNITTIARGFTSSPGRQNGLSGPVDYTVSKNISTVEATVTDIYKNRSTAEVAVTGIYKNRSPVEVAVTDIYKNRSTAEVAVTDIYKNRSTAEVAVTGIYKNRSTAEVAVTDIYKNRSTVEVAVSGIYENDNTHLGFDESNEDCSDLSICCQLKDLMRSTIISMKDSMFIQTMDSLSHSNNRSHFESGTLVEVEIHFEHRVAQRHCLGFILDFRVSCPRTL</sequence>
<name>A0A9W7DMX7_AMBMO</name>
<protein>
    <submittedName>
        <fullName evidence="1">Unnamed protein product</fullName>
    </submittedName>
</protein>
<dbReference type="EMBL" id="BSXU01004782">
    <property type="protein sequence ID" value="GMG47580.1"/>
    <property type="molecule type" value="Genomic_DNA"/>
</dbReference>
<dbReference type="Proteomes" id="UP001165063">
    <property type="component" value="Unassembled WGS sequence"/>
</dbReference>
<reference evidence="1" key="1">
    <citation type="submission" date="2023-04" db="EMBL/GenBank/DDBJ databases">
        <title>Ambrosiozyma monospora NBRC 1965.</title>
        <authorList>
            <person name="Ichikawa N."/>
            <person name="Sato H."/>
            <person name="Tonouchi N."/>
        </authorList>
    </citation>
    <scope>NUCLEOTIDE SEQUENCE</scope>
    <source>
        <strain evidence="1">NBRC 1965</strain>
    </source>
</reference>
<gene>
    <name evidence="1" type="ORF">Amon01_000697900</name>
</gene>
<keyword evidence="2" id="KW-1185">Reference proteome</keyword>
<proteinExistence type="predicted"/>